<dbReference type="Pfam" id="PF00583">
    <property type="entry name" value="Acetyltransf_1"/>
    <property type="match status" value="1"/>
</dbReference>
<dbReference type="SUPFAM" id="SSF55729">
    <property type="entry name" value="Acyl-CoA N-acyltransferases (Nat)"/>
    <property type="match status" value="1"/>
</dbReference>
<reference evidence="2 3" key="1">
    <citation type="submission" date="2016-11" db="EMBL/GenBank/DDBJ databases">
        <authorList>
            <person name="Jaros S."/>
            <person name="Januszkiewicz K."/>
            <person name="Wedrychowicz H."/>
        </authorList>
    </citation>
    <scope>NUCLEOTIDE SEQUENCE [LARGE SCALE GENOMIC DNA]</scope>
    <source>
        <strain evidence="2 3">GAS499</strain>
    </source>
</reference>
<accession>A0A1M6Z4V4</accession>
<feature type="domain" description="N-acetyltransferase" evidence="1">
    <location>
        <begin position="222"/>
        <end position="362"/>
    </location>
</feature>
<evidence type="ECO:0000313" key="3">
    <source>
        <dbReference type="Proteomes" id="UP000189935"/>
    </source>
</evidence>
<gene>
    <name evidence="2" type="ORF">SAMN05444159_5439</name>
</gene>
<dbReference type="RefSeq" id="WP_172842112.1">
    <property type="nucleotide sequence ID" value="NZ_LT670844.1"/>
</dbReference>
<dbReference type="EMBL" id="LT670844">
    <property type="protein sequence ID" value="SHL25501.1"/>
    <property type="molecule type" value="Genomic_DNA"/>
</dbReference>
<proteinExistence type="predicted"/>
<keyword evidence="2" id="KW-0012">Acyltransferase</keyword>
<dbReference type="PROSITE" id="PS51186">
    <property type="entry name" value="GNAT"/>
    <property type="match status" value="1"/>
</dbReference>
<dbReference type="Gene3D" id="3.40.630.30">
    <property type="match status" value="1"/>
</dbReference>
<dbReference type="GO" id="GO:0016747">
    <property type="term" value="F:acyltransferase activity, transferring groups other than amino-acyl groups"/>
    <property type="evidence" value="ECO:0007669"/>
    <property type="project" value="InterPro"/>
</dbReference>
<dbReference type="AlphaFoldDB" id="A0A1M6Z4V4"/>
<evidence type="ECO:0000259" key="1">
    <source>
        <dbReference type="PROSITE" id="PS51186"/>
    </source>
</evidence>
<name>A0A1M6Z4V4_9BRAD</name>
<protein>
    <submittedName>
        <fullName evidence="2">Predicted N-acyltransferase, GNAT family</fullName>
    </submittedName>
</protein>
<keyword evidence="2" id="KW-0808">Transferase</keyword>
<sequence length="407" mass="45591">MNALDIDLLRKSARGKAPRDRSTAHSLDRMTNLQVARRIVIFTVDAAGIASLVDAARADIPGLTCNRTIQTVANHNPDTFWAIARKDHFDISSPKGEGFFAVLPLTHEGLRGLLDGSLDTRNPDISCITRQSERPAGIYIWCIHAKGTLAAAIPLVLEKISTPLYRGVNLYSRPVTKEGLRVLEPLGFTPGARYDGLFAPNLQMCDRSKDVAAAKFRREPSVSVRVVQSMDEMARVIAIRGAVYMGEQQCPFEEEFDGNDFSATHLICHKDQEPVGCMRIRYFADFAKLERLAVRHESRNEGLASQIVSTAIELCRKKGYRVLYAHSQKRFLEFWEQQGFTRMTSARDFTFSDFDYTEVKLETERHPQSISLAADPYVIIRPEGRWDAPGILEMSANRGVSLLASAR</sequence>
<dbReference type="InterPro" id="IPR016181">
    <property type="entry name" value="Acyl_CoA_acyltransferase"/>
</dbReference>
<dbReference type="CDD" id="cd04301">
    <property type="entry name" value="NAT_SF"/>
    <property type="match status" value="1"/>
</dbReference>
<dbReference type="Proteomes" id="UP000189935">
    <property type="component" value="Chromosome I"/>
</dbReference>
<organism evidence="2 3">
    <name type="scientific">Bradyrhizobium lablabi</name>
    <dbReference type="NCBI Taxonomy" id="722472"/>
    <lineage>
        <taxon>Bacteria</taxon>
        <taxon>Pseudomonadati</taxon>
        <taxon>Pseudomonadota</taxon>
        <taxon>Alphaproteobacteria</taxon>
        <taxon>Hyphomicrobiales</taxon>
        <taxon>Nitrobacteraceae</taxon>
        <taxon>Bradyrhizobium</taxon>
    </lineage>
</organism>
<dbReference type="InterPro" id="IPR000182">
    <property type="entry name" value="GNAT_dom"/>
</dbReference>
<evidence type="ECO:0000313" key="2">
    <source>
        <dbReference type="EMBL" id="SHL25501.1"/>
    </source>
</evidence>